<dbReference type="SUPFAM" id="SSF53335">
    <property type="entry name" value="S-adenosyl-L-methionine-dependent methyltransferases"/>
    <property type="match status" value="1"/>
</dbReference>
<evidence type="ECO:0000313" key="3">
    <source>
        <dbReference type="EnsemblMetazoa" id="CapteP205468"/>
    </source>
</evidence>
<sequence>MATTSAIRTYVPWMLFCSCAVLLLKRTPRDDASFNSADVQPPRDNSSSRVEPNPAASHRDLIDLSKELSFLPYDSRNCSSFNSTGFVWPEGYSKATEEHQKAIDGNWKLEGHSGEGSKLVQQMVYVKLAQLPFVNTICETGFNAGHSTLIWLASKANTRVYSFDLGDHVYAKYMADYLKTKHPGRLTVTWGDTMKTLPAFAKEHPEVQCDLIIVDGGHTFKVAAHDIETFHKMANSRNVLVFDDHPSKFGWSKNAGRAWELQIRRGITSELFGCQMSVGGFSLGRFLF</sequence>
<accession>R7UGR8</accession>
<dbReference type="EnsemblMetazoa" id="CapteT205468">
    <property type="protein sequence ID" value="CapteP205468"/>
    <property type="gene ID" value="CapteG205468"/>
</dbReference>
<reference evidence="4" key="1">
    <citation type="submission" date="2012-12" db="EMBL/GenBank/DDBJ databases">
        <authorList>
            <person name="Hellsten U."/>
            <person name="Grimwood J."/>
            <person name="Chapman J.A."/>
            <person name="Shapiro H."/>
            <person name="Aerts A."/>
            <person name="Otillar R.P."/>
            <person name="Terry A.Y."/>
            <person name="Boore J.L."/>
            <person name="Simakov O."/>
            <person name="Marletaz F."/>
            <person name="Cho S.-J."/>
            <person name="Edsinger-Gonzales E."/>
            <person name="Havlak P."/>
            <person name="Kuo D.-H."/>
            <person name="Larsson T."/>
            <person name="Lv J."/>
            <person name="Arendt D."/>
            <person name="Savage R."/>
            <person name="Osoegawa K."/>
            <person name="de Jong P."/>
            <person name="Lindberg D.R."/>
            <person name="Seaver E.C."/>
            <person name="Weisblat D.A."/>
            <person name="Putnam N.H."/>
            <person name="Grigoriev I.V."/>
            <person name="Rokhsar D.S."/>
        </authorList>
    </citation>
    <scope>NUCLEOTIDE SEQUENCE</scope>
    <source>
        <strain evidence="4">I ESC-2004</strain>
    </source>
</reference>
<dbReference type="EMBL" id="AMQN01007843">
    <property type="status" value="NOT_ANNOTATED_CDS"/>
    <property type="molecule type" value="Genomic_DNA"/>
</dbReference>
<protein>
    <recommendedName>
        <fullName evidence="5">Methyltransferase domain-containing protein</fullName>
    </recommendedName>
</protein>
<reference evidence="3" key="3">
    <citation type="submission" date="2015-06" db="UniProtKB">
        <authorList>
            <consortium name="EnsemblMetazoa"/>
        </authorList>
    </citation>
    <scope>IDENTIFICATION</scope>
</reference>
<keyword evidence="4" id="KW-1185">Reference proteome</keyword>
<gene>
    <name evidence="2" type="ORF">CAPTEDRAFT_205468</name>
</gene>
<reference evidence="2 4" key="2">
    <citation type="journal article" date="2013" name="Nature">
        <title>Insights into bilaterian evolution from three spiralian genomes.</title>
        <authorList>
            <person name="Simakov O."/>
            <person name="Marletaz F."/>
            <person name="Cho S.J."/>
            <person name="Edsinger-Gonzales E."/>
            <person name="Havlak P."/>
            <person name="Hellsten U."/>
            <person name="Kuo D.H."/>
            <person name="Larsson T."/>
            <person name="Lv J."/>
            <person name="Arendt D."/>
            <person name="Savage R."/>
            <person name="Osoegawa K."/>
            <person name="de Jong P."/>
            <person name="Grimwood J."/>
            <person name="Chapman J.A."/>
            <person name="Shapiro H."/>
            <person name="Aerts A."/>
            <person name="Otillar R.P."/>
            <person name="Terry A.Y."/>
            <person name="Boore J.L."/>
            <person name="Grigoriev I.V."/>
            <person name="Lindberg D.R."/>
            <person name="Seaver E.C."/>
            <person name="Weisblat D.A."/>
            <person name="Putnam N.H."/>
            <person name="Rokhsar D.S."/>
        </authorList>
    </citation>
    <scope>NUCLEOTIDE SEQUENCE</scope>
    <source>
        <strain evidence="2 4">I ESC-2004</strain>
    </source>
</reference>
<dbReference type="Proteomes" id="UP000014760">
    <property type="component" value="Unassembled WGS sequence"/>
</dbReference>
<dbReference type="STRING" id="283909.R7UGR8"/>
<dbReference type="Pfam" id="PF13578">
    <property type="entry name" value="Methyltransf_24"/>
    <property type="match status" value="1"/>
</dbReference>
<feature type="compositionally biased region" description="Polar residues" evidence="1">
    <location>
        <begin position="33"/>
        <end position="50"/>
    </location>
</feature>
<evidence type="ECO:0000313" key="4">
    <source>
        <dbReference type="Proteomes" id="UP000014760"/>
    </source>
</evidence>
<dbReference type="OrthoDB" id="6074443at2759"/>
<dbReference type="EMBL" id="KB301531">
    <property type="protein sequence ID" value="ELU05415.1"/>
    <property type="molecule type" value="Genomic_DNA"/>
</dbReference>
<evidence type="ECO:0008006" key="5">
    <source>
        <dbReference type="Google" id="ProtNLM"/>
    </source>
</evidence>
<dbReference type="InterPro" id="IPR029063">
    <property type="entry name" value="SAM-dependent_MTases_sf"/>
</dbReference>
<dbReference type="AlphaFoldDB" id="R7UGR8"/>
<evidence type="ECO:0000256" key="1">
    <source>
        <dbReference type="SAM" id="MobiDB-lite"/>
    </source>
</evidence>
<organism evidence="2">
    <name type="scientific">Capitella teleta</name>
    <name type="common">Polychaete worm</name>
    <dbReference type="NCBI Taxonomy" id="283909"/>
    <lineage>
        <taxon>Eukaryota</taxon>
        <taxon>Metazoa</taxon>
        <taxon>Spiralia</taxon>
        <taxon>Lophotrochozoa</taxon>
        <taxon>Annelida</taxon>
        <taxon>Polychaeta</taxon>
        <taxon>Sedentaria</taxon>
        <taxon>Scolecida</taxon>
        <taxon>Capitellidae</taxon>
        <taxon>Capitella</taxon>
    </lineage>
</organism>
<feature type="region of interest" description="Disordered" evidence="1">
    <location>
        <begin position="33"/>
        <end position="56"/>
    </location>
</feature>
<dbReference type="Gene3D" id="3.40.50.150">
    <property type="entry name" value="Vaccinia Virus protein VP39"/>
    <property type="match status" value="1"/>
</dbReference>
<evidence type="ECO:0000313" key="2">
    <source>
        <dbReference type="EMBL" id="ELU05415.1"/>
    </source>
</evidence>
<proteinExistence type="predicted"/>
<dbReference type="HOGENOM" id="CLU_081393_0_0_1"/>
<name>R7UGR8_CAPTE</name>